<dbReference type="InterPro" id="IPR027417">
    <property type="entry name" value="P-loop_NTPase"/>
</dbReference>
<feature type="transmembrane region" description="Helical" evidence="6">
    <location>
        <begin position="572"/>
        <end position="592"/>
    </location>
</feature>
<dbReference type="PANTHER" id="PTHR43335">
    <property type="entry name" value="ABC TRANSPORTER, ATP-BINDING PROTEIN"/>
    <property type="match status" value="1"/>
</dbReference>
<feature type="transmembrane region" description="Helical" evidence="6">
    <location>
        <begin position="512"/>
        <end position="531"/>
    </location>
</feature>
<keyword evidence="3" id="KW-0547">Nucleotide-binding</keyword>
<dbReference type="GO" id="GO:0005524">
    <property type="term" value="F:ATP binding"/>
    <property type="evidence" value="ECO:0007669"/>
    <property type="project" value="UniProtKB-KW"/>
</dbReference>
<evidence type="ECO:0000256" key="6">
    <source>
        <dbReference type="SAM" id="Phobius"/>
    </source>
</evidence>
<evidence type="ECO:0000259" key="7">
    <source>
        <dbReference type="PROSITE" id="PS50893"/>
    </source>
</evidence>
<evidence type="ECO:0000313" key="9">
    <source>
        <dbReference type="Proteomes" id="UP000638313"/>
    </source>
</evidence>
<evidence type="ECO:0000256" key="2">
    <source>
        <dbReference type="ARBA" id="ARBA00022448"/>
    </source>
</evidence>
<feature type="transmembrane region" description="Helical" evidence="6">
    <location>
        <begin position="363"/>
        <end position="386"/>
    </location>
</feature>
<organism evidence="8 9">
    <name type="scientific">Streptomyces mashuensis</name>
    <dbReference type="NCBI Taxonomy" id="33904"/>
    <lineage>
        <taxon>Bacteria</taxon>
        <taxon>Bacillati</taxon>
        <taxon>Actinomycetota</taxon>
        <taxon>Actinomycetes</taxon>
        <taxon>Kitasatosporales</taxon>
        <taxon>Streptomycetaceae</taxon>
        <taxon>Streptomyces</taxon>
    </lineage>
</organism>
<feature type="compositionally biased region" description="Low complexity" evidence="5">
    <location>
        <begin position="328"/>
        <end position="340"/>
    </location>
</feature>
<evidence type="ECO:0000256" key="5">
    <source>
        <dbReference type="SAM" id="MobiDB-lite"/>
    </source>
</evidence>
<keyword evidence="4" id="KW-0067">ATP-binding</keyword>
<comment type="similarity">
    <text evidence="1">Belongs to the ABC transporter superfamily.</text>
</comment>
<evidence type="ECO:0000313" key="8">
    <source>
        <dbReference type="EMBL" id="GHF24082.1"/>
    </source>
</evidence>
<dbReference type="AlphaFoldDB" id="A0A919AT69"/>
<dbReference type="GO" id="GO:0016887">
    <property type="term" value="F:ATP hydrolysis activity"/>
    <property type="evidence" value="ECO:0007669"/>
    <property type="project" value="InterPro"/>
</dbReference>
<accession>A0A919AT69</accession>
<keyword evidence="6" id="KW-1133">Transmembrane helix</keyword>
<comment type="caution">
    <text evidence="8">The sequence shown here is derived from an EMBL/GenBank/DDBJ whole genome shotgun (WGS) entry which is preliminary data.</text>
</comment>
<dbReference type="InterPro" id="IPR003439">
    <property type="entry name" value="ABC_transporter-like_ATP-bd"/>
</dbReference>
<keyword evidence="6" id="KW-0472">Membrane</keyword>
<reference evidence="8" key="1">
    <citation type="journal article" date="2014" name="Int. J. Syst. Evol. Microbiol.">
        <title>Complete genome sequence of Corynebacterium casei LMG S-19264T (=DSM 44701T), isolated from a smear-ripened cheese.</title>
        <authorList>
            <consortium name="US DOE Joint Genome Institute (JGI-PGF)"/>
            <person name="Walter F."/>
            <person name="Albersmeier A."/>
            <person name="Kalinowski J."/>
            <person name="Ruckert C."/>
        </authorList>
    </citation>
    <scope>NUCLEOTIDE SEQUENCE</scope>
    <source>
        <strain evidence="8">JCM 4059</strain>
    </source>
</reference>
<dbReference type="EMBL" id="BNBD01000001">
    <property type="protein sequence ID" value="GHF24082.1"/>
    <property type="molecule type" value="Genomic_DNA"/>
</dbReference>
<proteinExistence type="inferred from homology"/>
<sequence>MIQAIGLTSVTRRNQPPAVDDLTFEARPGHVTALLGAPGAGKTAALRLVLRLDAGRGVALFRGRTLDRVPHPAREVGALLGDVPGHPARTARSHLRMLSAAAGVPAGRADDVLEVVGLSGLADLRLGDFSLGMDRRLGLASALLGDPHTLVLDEPAKGLSPRETAWLHGLLRGYAAQGGTVLVTCRDPKEAARIAHRVVTIDQGRLVADQEVAEFAGCRLRPRVVVQSPLAGRLGHLLATESEALGATTGSPPVEIVQQSGSSIHVYNSTCATVGETAYRHGILLHRLAEETADTGPVTPLQRADGRADPGRSAQAPAGRPPGPTRPSRPAGATAAVLPRLPGPAPARPLRYELHRALGVRTAWTVMALSLGASLVASVLLARAGAPAPRLLTGWPSWFPLPPAALGAGLLGALSFGEEFRYPALAPDQGTVPRRLALLGAKLAVTAATALFLAVAGVVLDALAVDLLFGDAAALLAGGWDVRLAAWAGLALGCAWAGLLTAGLFRSTALGLVAVLAVPTLVVPVVGGLLARPAARSLVGLPERLRSAALMHWPAGLDGALASALRLVRQPAGWALALALAVLLGAYVLTVFRGRPR</sequence>
<dbReference type="SMART" id="SM00382">
    <property type="entry name" value="AAA"/>
    <property type="match status" value="1"/>
</dbReference>
<keyword evidence="2" id="KW-0813">Transport</keyword>
<dbReference type="Pfam" id="PF00005">
    <property type="entry name" value="ABC_tran"/>
    <property type="match status" value="1"/>
</dbReference>
<keyword evidence="9" id="KW-1185">Reference proteome</keyword>
<dbReference type="Gene3D" id="3.40.50.300">
    <property type="entry name" value="P-loop containing nucleotide triphosphate hydrolases"/>
    <property type="match status" value="1"/>
</dbReference>
<evidence type="ECO:0000256" key="1">
    <source>
        <dbReference type="ARBA" id="ARBA00005417"/>
    </source>
</evidence>
<dbReference type="PROSITE" id="PS50893">
    <property type="entry name" value="ABC_TRANSPORTER_2"/>
    <property type="match status" value="1"/>
</dbReference>
<evidence type="ECO:0000256" key="3">
    <source>
        <dbReference type="ARBA" id="ARBA00022741"/>
    </source>
</evidence>
<gene>
    <name evidence="8" type="ORF">GCM10010218_00670</name>
</gene>
<dbReference type="InterPro" id="IPR003593">
    <property type="entry name" value="AAA+_ATPase"/>
</dbReference>
<feature type="transmembrane region" description="Helical" evidence="6">
    <location>
        <begin position="436"/>
        <end position="464"/>
    </location>
</feature>
<dbReference type="RefSeq" id="WP_190127286.1">
    <property type="nucleotide sequence ID" value="NZ_BNBD01000001.1"/>
</dbReference>
<feature type="transmembrane region" description="Helical" evidence="6">
    <location>
        <begin position="484"/>
        <end position="505"/>
    </location>
</feature>
<dbReference type="SUPFAM" id="SSF52540">
    <property type="entry name" value="P-loop containing nucleoside triphosphate hydrolases"/>
    <property type="match status" value="1"/>
</dbReference>
<keyword evidence="6" id="KW-0812">Transmembrane</keyword>
<reference evidence="8" key="2">
    <citation type="submission" date="2020-09" db="EMBL/GenBank/DDBJ databases">
        <authorList>
            <person name="Sun Q."/>
            <person name="Ohkuma M."/>
        </authorList>
    </citation>
    <scope>NUCLEOTIDE SEQUENCE</scope>
    <source>
        <strain evidence="8">JCM 4059</strain>
    </source>
</reference>
<evidence type="ECO:0000256" key="4">
    <source>
        <dbReference type="ARBA" id="ARBA00022840"/>
    </source>
</evidence>
<name>A0A919AT69_9ACTN</name>
<dbReference type="Proteomes" id="UP000638313">
    <property type="component" value="Unassembled WGS sequence"/>
</dbReference>
<feature type="domain" description="ABC transporter" evidence="7">
    <location>
        <begin position="2"/>
        <end position="228"/>
    </location>
</feature>
<feature type="region of interest" description="Disordered" evidence="5">
    <location>
        <begin position="294"/>
        <end position="340"/>
    </location>
</feature>
<protein>
    <recommendedName>
        <fullName evidence="7">ABC transporter domain-containing protein</fullName>
    </recommendedName>
</protein>
<dbReference type="PANTHER" id="PTHR43335:SF4">
    <property type="entry name" value="ABC TRANSPORTER, ATP-BINDING PROTEIN"/>
    <property type="match status" value="1"/>
</dbReference>